<feature type="domain" description="PAS" evidence="2">
    <location>
        <begin position="392"/>
        <end position="460"/>
    </location>
</feature>
<name>A0A1H9JI09_9RHOB</name>
<keyword evidence="4" id="KW-1185">Reference proteome</keyword>
<gene>
    <name evidence="3" type="ORF">SAMN04488092_11520</name>
</gene>
<feature type="transmembrane region" description="Helical" evidence="1">
    <location>
        <begin position="7"/>
        <end position="27"/>
    </location>
</feature>
<feature type="domain" description="PAS" evidence="2">
    <location>
        <begin position="262"/>
        <end position="329"/>
    </location>
</feature>
<dbReference type="InterPro" id="IPR000014">
    <property type="entry name" value="PAS"/>
</dbReference>
<evidence type="ECO:0000256" key="1">
    <source>
        <dbReference type="SAM" id="Phobius"/>
    </source>
</evidence>
<accession>A0A1H9JI09</accession>
<protein>
    <submittedName>
        <fullName evidence="3">PAS domain-containing protein</fullName>
    </submittedName>
</protein>
<reference evidence="3 4" key="1">
    <citation type="submission" date="2016-10" db="EMBL/GenBank/DDBJ databases">
        <authorList>
            <person name="de Groot N.N."/>
        </authorList>
    </citation>
    <scope>NUCLEOTIDE SEQUENCE [LARGE SCALE GENOMIC DNA]</scope>
    <source>
        <strain evidence="3 4">DSM 22007</strain>
    </source>
</reference>
<keyword evidence="1" id="KW-0812">Transmembrane</keyword>
<dbReference type="AlphaFoldDB" id="A0A1H9JI09"/>
<keyword evidence="1" id="KW-0472">Membrane</keyword>
<dbReference type="OrthoDB" id="9797304at2"/>
<dbReference type="SUPFAM" id="SSF55785">
    <property type="entry name" value="PYP-like sensor domain (PAS domain)"/>
    <property type="match status" value="2"/>
</dbReference>
<sequence length="515" mass="56565">MLDLSSVILVCAVSGITAGLAVLGLVWTGSGKAAAPLGEQGAASFLFDGSELINATESAHRLIQDNHDETASDWLRLRMCLAPRFPEFPENEPLPQDQTSLTLASADLGPRSKVVLENVKGLTRVTLLDDDSDNTDTAADLHRQRLQQAQLETLRSAVQGAPYPIWQSDDGGAISWANTAYENLTGVCGSGAAKTGLPRLFDLPDFKPPATARSRMTLVVQEDNENLWFDVCTVQTGDHKMHYATDVNAVVQAEIAQRNFVQTLTKTFAQLSIGLAIFDRKRQLALFNPALIDLTGLSADFLSARPNLLSFFDRLRDNRMMPEPKNYHSWRDEITDLVVAAADGRYYETWSLPSGLTYRVSGRPHPDGAIAFLFEDISAEISLTRRFRSELELGQSVLDHLDAAIAVFSSGGQLTFSNLAYRTLWGIDPDSCFAEVSVRDASRHWQEKCQNTSIWADVRDFVVDFCDRNEWGASITLNDGRPLNCRFVPINAGATMVMFSPAAEATGKVAQVETA</sequence>
<dbReference type="Proteomes" id="UP000198634">
    <property type="component" value="Unassembled WGS sequence"/>
</dbReference>
<dbReference type="Pfam" id="PF13188">
    <property type="entry name" value="PAS_8"/>
    <property type="match status" value="1"/>
</dbReference>
<evidence type="ECO:0000313" key="4">
    <source>
        <dbReference type="Proteomes" id="UP000198634"/>
    </source>
</evidence>
<feature type="domain" description="PAS" evidence="2">
    <location>
        <begin position="152"/>
        <end position="219"/>
    </location>
</feature>
<dbReference type="EMBL" id="FOEP01000015">
    <property type="protein sequence ID" value="SEQ86450.1"/>
    <property type="molecule type" value="Genomic_DNA"/>
</dbReference>
<dbReference type="RefSeq" id="WP_090270871.1">
    <property type="nucleotide sequence ID" value="NZ_FOEP01000015.1"/>
</dbReference>
<dbReference type="InterPro" id="IPR035965">
    <property type="entry name" value="PAS-like_dom_sf"/>
</dbReference>
<evidence type="ECO:0000259" key="2">
    <source>
        <dbReference type="SMART" id="SM00091"/>
    </source>
</evidence>
<keyword evidence="1" id="KW-1133">Transmembrane helix</keyword>
<dbReference type="SMART" id="SM00091">
    <property type="entry name" value="PAS"/>
    <property type="match status" value="3"/>
</dbReference>
<evidence type="ECO:0000313" key="3">
    <source>
        <dbReference type="EMBL" id="SEQ86450.1"/>
    </source>
</evidence>
<dbReference type="Pfam" id="PF12860">
    <property type="entry name" value="PAS_7"/>
    <property type="match status" value="1"/>
</dbReference>
<organism evidence="3 4">
    <name type="scientific">Thalassovita taeanensis</name>
    <dbReference type="NCBI Taxonomy" id="657014"/>
    <lineage>
        <taxon>Bacteria</taxon>
        <taxon>Pseudomonadati</taxon>
        <taxon>Pseudomonadota</taxon>
        <taxon>Alphaproteobacteria</taxon>
        <taxon>Rhodobacterales</taxon>
        <taxon>Roseobacteraceae</taxon>
        <taxon>Thalassovita</taxon>
    </lineage>
</organism>
<proteinExistence type="predicted"/>
<dbReference type="STRING" id="657014.SAMN04488092_11520"/>